<proteinExistence type="inferred from homology"/>
<evidence type="ECO:0000259" key="2">
    <source>
        <dbReference type="PROSITE" id="PS00716"/>
    </source>
</evidence>
<feature type="domain" description="RNA polymerase sigma-70" evidence="2">
    <location>
        <begin position="76"/>
        <end position="102"/>
    </location>
</feature>
<dbReference type="SUPFAM" id="SSF88659">
    <property type="entry name" value="Sigma3 and sigma4 domains of RNA polymerase sigma factors"/>
    <property type="match status" value="1"/>
</dbReference>
<dbReference type="InterPro" id="IPR036388">
    <property type="entry name" value="WH-like_DNA-bd_sf"/>
</dbReference>
<dbReference type="AlphaFoldDB" id="C0EKG2"/>
<accession>C0EKG2</accession>
<dbReference type="InterPro" id="IPR013324">
    <property type="entry name" value="RNA_pol_sigma_r3/r4-like"/>
</dbReference>
<organism evidence="3 4">
    <name type="scientific">Neisseria flavescens NRL30031/H210</name>
    <dbReference type="NCBI Taxonomy" id="546264"/>
    <lineage>
        <taxon>Bacteria</taxon>
        <taxon>Pseudomonadati</taxon>
        <taxon>Pseudomonadota</taxon>
        <taxon>Betaproteobacteria</taxon>
        <taxon>Neisseriales</taxon>
        <taxon>Neisseriaceae</taxon>
        <taxon>Neisseria</taxon>
    </lineage>
</organism>
<dbReference type="InterPro" id="IPR000943">
    <property type="entry name" value="RNA_pol_sigma70"/>
</dbReference>
<dbReference type="GO" id="GO:0006352">
    <property type="term" value="P:DNA-templated transcription initiation"/>
    <property type="evidence" value="ECO:0007669"/>
    <property type="project" value="InterPro"/>
</dbReference>
<dbReference type="PROSITE" id="PS00716">
    <property type="entry name" value="SIGMA70_2"/>
    <property type="match status" value="1"/>
</dbReference>
<evidence type="ECO:0000313" key="4">
    <source>
        <dbReference type="Proteomes" id="UP000004457"/>
    </source>
</evidence>
<dbReference type="Pfam" id="PF04545">
    <property type="entry name" value="Sigma70_r4"/>
    <property type="match status" value="1"/>
</dbReference>
<comment type="caution">
    <text evidence="3">The sequence shown here is derived from an EMBL/GenBank/DDBJ whole genome shotgun (WGS) entry which is preliminary data.</text>
</comment>
<protein>
    <submittedName>
        <fullName evidence="3">Sigma-70, region 4</fullName>
    </submittedName>
</protein>
<dbReference type="CDD" id="cd06171">
    <property type="entry name" value="Sigma70_r4"/>
    <property type="match status" value="1"/>
</dbReference>
<dbReference type="InterPro" id="IPR014284">
    <property type="entry name" value="RNA_pol_sigma-70_dom"/>
</dbReference>
<dbReference type="Gene3D" id="1.10.10.10">
    <property type="entry name" value="Winged helix-like DNA-binding domain superfamily/Winged helix DNA-binding domain"/>
    <property type="match status" value="1"/>
</dbReference>
<keyword evidence="4" id="KW-1185">Reference proteome</keyword>
<dbReference type="PANTHER" id="PTHR30376">
    <property type="entry name" value="SIGMA FACTOR RPOH HEAT SHOCK RELATED"/>
    <property type="match status" value="1"/>
</dbReference>
<dbReference type="EMBL" id="ACEN01000010">
    <property type="protein sequence ID" value="EEG34427.1"/>
    <property type="molecule type" value="Genomic_DNA"/>
</dbReference>
<gene>
    <name evidence="3" type="ORF">NEIFLAOT_00405</name>
</gene>
<dbReference type="GO" id="GO:0003700">
    <property type="term" value="F:DNA-binding transcription factor activity"/>
    <property type="evidence" value="ECO:0007669"/>
    <property type="project" value="InterPro"/>
</dbReference>
<dbReference type="eggNOG" id="COG0568">
    <property type="taxonomic scope" value="Bacteria"/>
</dbReference>
<comment type="similarity">
    <text evidence="1">Belongs to the sigma-70 factor family.</text>
</comment>
<dbReference type="InterPro" id="IPR007630">
    <property type="entry name" value="RNA_pol_sigma70_r4"/>
</dbReference>
<evidence type="ECO:0000313" key="3">
    <source>
        <dbReference type="EMBL" id="EEG34427.1"/>
    </source>
</evidence>
<dbReference type="Proteomes" id="UP000004457">
    <property type="component" value="Unassembled WGS sequence"/>
</dbReference>
<dbReference type="InterPro" id="IPR050813">
    <property type="entry name" value="Sigma-70_Factor"/>
</dbReference>
<reference evidence="3 4" key="1">
    <citation type="submission" date="2009-01" db="EMBL/GenBank/DDBJ databases">
        <authorList>
            <person name="Fulton L."/>
            <person name="Clifton S."/>
            <person name="Chinwalla A.T."/>
            <person name="Mitreva M."/>
            <person name="Sodergren E."/>
            <person name="Weinstock G."/>
            <person name="Clifton S."/>
            <person name="Dooling D.J."/>
            <person name="Fulton B."/>
            <person name="Minx P."/>
            <person name="Pepin K.H."/>
            <person name="Johnson M."/>
            <person name="Bhonagiri V."/>
            <person name="Nash W.E."/>
            <person name="Mardis E.R."/>
            <person name="Wilson R.K."/>
        </authorList>
    </citation>
    <scope>NUCLEOTIDE SEQUENCE [LARGE SCALE GENOMIC DNA]</scope>
    <source>
        <strain evidence="3 4">NRL30031/H210</strain>
    </source>
</reference>
<dbReference type="FunFam" id="1.10.10.10:FF:000285">
    <property type="entry name" value="RNA polymerase sigma factor RpoH"/>
    <property type="match status" value="1"/>
</dbReference>
<dbReference type="PANTHER" id="PTHR30376:SF3">
    <property type="entry name" value="RNA POLYMERASE SIGMA FACTOR RPOH"/>
    <property type="match status" value="1"/>
</dbReference>
<sequence>MTGHDIGIMAENNDDEDNFAPIDWLADHDAEPSRQLSKQAHYALQTEGLQNALAQLDDRSHRIVESRWLQDDGGLTLHELAAEYGVSAERIRQIEAKAMQKLRGFLAEEAEAV</sequence>
<name>C0EKG2_NEIFL</name>
<evidence type="ECO:0000256" key="1">
    <source>
        <dbReference type="ARBA" id="ARBA00007788"/>
    </source>
</evidence>
<dbReference type="NCBIfam" id="TIGR02937">
    <property type="entry name" value="sigma70-ECF"/>
    <property type="match status" value="1"/>
</dbReference>
<dbReference type="PRINTS" id="PR00046">
    <property type="entry name" value="SIGMA70FCT"/>
</dbReference>